<gene>
    <name evidence="15" type="ORF">C2869_04800</name>
</gene>
<dbReference type="GO" id="GO:0009279">
    <property type="term" value="C:cell outer membrane"/>
    <property type="evidence" value="ECO:0007669"/>
    <property type="project" value="UniProtKB-SubCell"/>
</dbReference>
<evidence type="ECO:0000256" key="7">
    <source>
        <dbReference type="ARBA" id="ARBA00023077"/>
    </source>
</evidence>
<dbReference type="PANTHER" id="PTHR30069">
    <property type="entry name" value="TONB-DEPENDENT OUTER MEMBRANE RECEPTOR"/>
    <property type="match status" value="1"/>
</dbReference>
<dbReference type="InterPro" id="IPR000531">
    <property type="entry name" value="Beta-barrel_TonB"/>
</dbReference>
<protein>
    <recommendedName>
        <fullName evidence="17">TonB-dependent receptor</fullName>
    </recommendedName>
</protein>
<comment type="subcellular location">
    <subcellularLocation>
        <location evidence="1 11">Cell outer membrane</location>
        <topology evidence="1 11">Multi-pass membrane protein</topology>
    </subcellularLocation>
</comment>
<dbReference type="Gene3D" id="2.170.130.10">
    <property type="entry name" value="TonB-dependent receptor, plug domain"/>
    <property type="match status" value="1"/>
</dbReference>
<name>A0A2S0VNK1_9ALTE</name>
<evidence type="ECO:0000256" key="9">
    <source>
        <dbReference type="ARBA" id="ARBA00023170"/>
    </source>
</evidence>
<sequence>MQLIIILITKEFELFMSGFVFTKIGKPSALALLAVTFVAPVIALAKQNNAEGPAQVEKIVVTGTRTPKLLSDSPVSVDIIDGATVELLTQGTIAEALNYIPGVVVTQNQKDGVNVQMQGFDGDNVLVLLNDKPLIAPTGAAADLAQISALNIQQIEVIRGAASVMYGSSAMGGVINIITKPPEENELKVTYEVGSYLGNEIEGEEISHRSQVNANLIFDNWAHQLTLLYSDNTGYDRDNDHSHTPAGNIQKTFVNLNTYGKFFGLKTEIRFQNFTEDKKRADGAIAGQLVNLYYLSDVEQYQFDVMLGNDIDYHMNAGSLVSWKIDFRKMNHKETSGSSTKRLADISLDEISGQFVYSTTDFEWVAGALYHEDSLEQVNLISGKFEVEPTSKRALEAYAQGDWTFDNVETLLGGRVQEDTDYGFHSALRLSSKIELSERLKWRLGVGQGYRVPTLKEREYVFDHSALGYMVLGSVDLEPEEALSYNSTWTFSTNTNDHFLGGFDFESELNLYYTDADNLITTFTDPVLSAKQGLAISVYDNVAKATMQGADISIEFTFDSWAAGFHYSYLEARDGDNKKIAERPAHQMKVNLDYSVVEWDLDTSLNAVYKQDIAYNADQYINGELANNTLTLNFKLQQHINQHLSWRFGIENVLDEHKDETAEQQLKFDARPISSRYLSLGIGYQF</sequence>
<evidence type="ECO:0000313" key="15">
    <source>
        <dbReference type="EMBL" id="AWB65798.1"/>
    </source>
</evidence>
<evidence type="ECO:0000256" key="11">
    <source>
        <dbReference type="PROSITE-ProRule" id="PRU01360"/>
    </source>
</evidence>
<dbReference type="InterPro" id="IPR037066">
    <property type="entry name" value="Plug_dom_sf"/>
</dbReference>
<evidence type="ECO:0000256" key="8">
    <source>
        <dbReference type="ARBA" id="ARBA00023136"/>
    </source>
</evidence>
<keyword evidence="10 11" id="KW-0998">Cell outer membrane</keyword>
<keyword evidence="9" id="KW-0675">Receptor</keyword>
<dbReference type="Gene3D" id="2.40.170.20">
    <property type="entry name" value="TonB-dependent receptor, beta-barrel domain"/>
    <property type="match status" value="1"/>
</dbReference>
<dbReference type="CDD" id="cd01347">
    <property type="entry name" value="ligand_gated_channel"/>
    <property type="match status" value="1"/>
</dbReference>
<dbReference type="GO" id="GO:0044718">
    <property type="term" value="P:siderophore transmembrane transport"/>
    <property type="evidence" value="ECO:0007669"/>
    <property type="project" value="TreeGrafter"/>
</dbReference>
<accession>A0A2S0VNK1</accession>
<evidence type="ECO:0008006" key="17">
    <source>
        <dbReference type="Google" id="ProtNLM"/>
    </source>
</evidence>
<keyword evidence="3 11" id="KW-0813">Transport</keyword>
<dbReference type="Proteomes" id="UP000244441">
    <property type="component" value="Chromosome"/>
</dbReference>
<evidence type="ECO:0000256" key="12">
    <source>
        <dbReference type="RuleBase" id="RU003357"/>
    </source>
</evidence>
<dbReference type="InterPro" id="IPR012910">
    <property type="entry name" value="Plug_dom"/>
</dbReference>
<keyword evidence="5 11" id="KW-0812">Transmembrane</keyword>
<dbReference type="Pfam" id="PF07715">
    <property type="entry name" value="Plug"/>
    <property type="match status" value="1"/>
</dbReference>
<evidence type="ECO:0000256" key="5">
    <source>
        <dbReference type="ARBA" id="ARBA00022692"/>
    </source>
</evidence>
<evidence type="ECO:0000256" key="1">
    <source>
        <dbReference type="ARBA" id="ARBA00004571"/>
    </source>
</evidence>
<evidence type="ECO:0000256" key="2">
    <source>
        <dbReference type="ARBA" id="ARBA00008143"/>
    </source>
</evidence>
<comment type="similarity">
    <text evidence="2">Belongs to the TonB-dependent receptor family. Hemoglobin/haptoglobin binding protein subfamily.</text>
</comment>
<dbReference type="PANTHER" id="PTHR30069:SF29">
    <property type="entry name" value="HEMOGLOBIN AND HEMOGLOBIN-HAPTOGLOBIN-BINDING PROTEIN 1-RELATED"/>
    <property type="match status" value="1"/>
</dbReference>
<evidence type="ECO:0000256" key="10">
    <source>
        <dbReference type="ARBA" id="ARBA00023237"/>
    </source>
</evidence>
<feature type="domain" description="TonB-dependent receptor plug" evidence="14">
    <location>
        <begin position="71"/>
        <end position="174"/>
    </location>
</feature>
<evidence type="ECO:0000256" key="4">
    <source>
        <dbReference type="ARBA" id="ARBA00022452"/>
    </source>
</evidence>
<reference evidence="15 16" key="1">
    <citation type="submission" date="2018-01" db="EMBL/GenBank/DDBJ databases">
        <title>Genome sequence of a Cantenovulum-like bacteria.</title>
        <authorList>
            <person name="Tan W.R."/>
            <person name="Lau N.-S."/>
            <person name="Go F."/>
            <person name="Amirul A.-A.A."/>
        </authorList>
    </citation>
    <scope>NUCLEOTIDE SEQUENCE [LARGE SCALE GENOMIC DNA]</scope>
    <source>
        <strain evidence="15 16">CCB-QB4</strain>
    </source>
</reference>
<dbReference type="EMBL" id="CP026604">
    <property type="protein sequence ID" value="AWB65798.1"/>
    <property type="molecule type" value="Genomic_DNA"/>
</dbReference>
<evidence type="ECO:0000313" key="16">
    <source>
        <dbReference type="Proteomes" id="UP000244441"/>
    </source>
</evidence>
<evidence type="ECO:0000259" key="13">
    <source>
        <dbReference type="Pfam" id="PF00593"/>
    </source>
</evidence>
<proteinExistence type="inferred from homology"/>
<dbReference type="PROSITE" id="PS52016">
    <property type="entry name" value="TONB_DEPENDENT_REC_3"/>
    <property type="match status" value="1"/>
</dbReference>
<keyword evidence="4 11" id="KW-1134">Transmembrane beta strand</keyword>
<keyword evidence="7 12" id="KW-0798">TonB box</keyword>
<dbReference type="InterPro" id="IPR039426">
    <property type="entry name" value="TonB-dep_rcpt-like"/>
</dbReference>
<keyword evidence="16" id="KW-1185">Reference proteome</keyword>
<evidence type="ECO:0000259" key="14">
    <source>
        <dbReference type="Pfam" id="PF07715"/>
    </source>
</evidence>
<dbReference type="AlphaFoldDB" id="A0A2S0VNK1"/>
<keyword evidence="8 11" id="KW-0472">Membrane</keyword>
<dbReference type="InterPro" id="IPR036942">
    <property type="entry name" value="Beta-barrel_TonB_sf"/>
</dbReference>
<feature type="domain" description="TonB-dependent receptor-like beta-barrel" evidence="13">
    <location>
        <begin position="226"/>
        <end position="653"/>
    </location>
</feature>
<dbReference type="GO" id="GO:0015344">
    <property type="term" value="F:siderophore uptake transmembrane transporter activity"/>
    <property type="evidence" value="ECO:0007669"/>
    <property type="project" value="TreeGrafter"/>
</dbReference>
<dbReference type="KEGG" id="cate:C2869_04800"/>
<organism evidence="15 16">
    <name type="scientific">Saccharobesus litoralis</name>
    <dbReference type="NCBI Taxonomy" id="2172099"/>
    <lineage>
        <taxon>Bacteria</taxon>
        <taxon>Pseudomonadati</taxon>
        <taxon>Pseudomonadota</taxon>
        <taxon>Gammaproteobacteria</taxon>
        <taxon>Alteromonadales</taxon>
        <taxon>Alteromonadaceae</taxon>
        <taxon>Saccharobesus</taxon>
    </lineage>
</organism>
<evidence type="ECO:0000256" key="6">
    <source>
        <dbReference type="ARBA" id="ARBA00022729"/>
    </source>
</evidence>
<evidence type="ECO:0000256" key="3">
    <source>
        <dbReference type="ARBA" id="ARBA00022448"/>
    </source>
</evidence>
<dbReference type="Pfam" id="PF00593">
    <property type="entry name" value="TonB_dep_Rec_b-barrel"/>
    <property type="match status" value="1"/>
</dbReference>
<dbReference type="SUPFAM" id="SSF56935">
    <property type="entry name" value="Porins"/>
    <property type="match status" value="1"/>
</dbReference>
<keyword evidence="6" id="KW-0732">Signal</keyword>